<keyword evidence="4" id="KW-1185">Reference proteome</keyword>
<dbReference type="PANTHER" id="PTHR31315:SF1">
    <property type="entry name" value="PROTEIN SIP5"/>
    <property type="match status" value="1"/>
</dbReference>
<evidence type="ECO:0000256" key="1">
    <source>
        <dbReference type="ARBA" id="ARBA00010402"/>
    </source>
</evidence>
<protein>
    <submittedName>
        <fullName evidence="3">Sip5 protein</fullName>
    </submittedName>
</protein>
<dbReference type="EMBL" id="BTFZ01000001">
    <property type="protein sequence ID" value="GMM33380.1"/>
    <property type="molecule type" value="Genomic_DNA"/>
</dbReference>
<accession>A0AAV5QG39</accession>
<organism evidence="3 4">
    <name type="scientific">Saccharomycopsis crataegensis</name>
    <dbReference type="NCBI Taxonomy" id="43959"/>
    <lineage>
        <taxon>Eukaryota</taxon>
        <taxon>Fungi</taxon>
        <taxon>Dikarya</taxon>
        <taxon>Ascomycota</taxon>
        <taxon>Saccharomycotina</taxon>
        <taxon>Saccharomycetes</taxon>
        <taxon>Saccharomycopsidaceae</taxon>
        <taxon>Saccharomycopsis</taxon>
    </lineage>
</organism>
<reference evidence="3 4" key="1">
    <citation type="journal article" date="2023" name="Elife">
        <title>Identification of key yeast species and microbe-microbe interactions impacting larval growth of Drosophila in the wild.</title>
        <authorList>
            <person name="Mure A."/>
            <person name="Sugiura Y."/>
            <person name="Maeda R."/>
            <person name="Honda K."/>
            <person name="Sakurai N."/>
            <person name="Takahashi Y."/>
            <person name="Watada M."/>
            <person name="Katoh T."/>
            <person name="Gotoh A."/>
            <person name="Gotoh Y."/>
            <person name="Taniguchi I."/>
            <person name="Nakamura K."/>
            <person name="Hayashi T."/>
            <person name="Katayama T."/>
            <person name="Uemura T."/>
            <person name="Hattori Y."/>
        </authorList>
    </citation>
    <scope>NUCLEOTIDE SEQUENCE [LARGE SCALE GENOMIC DNA]</scope>
    <source>
        <strain evidence="3 4">SC-9</strain>
    </source>
</reference>
<feature type="compositionally biased region" description="Basic and acidic residues" evidence="2">
    <location>
        <begin position="1"/>
        <end position="11"/>
    </location>
</feature>
<dbReference type="CDD" id="cd24139">
    <property type="entry name" value="SIP5-like"/>
    <property type="match status" value="1"/>
</dbReference>
<sequence length="439" mass="49637">MGNVPTKEDRGSIGSYDDAARRGGPVVNSLTVREILNPSATYRKKKYYKDKEGLKEQVTKDLIVSHEENVDGGFLAPYGVYTHNQDYATAIVRGLISERRISPFYLPLQDLDDDWTDEQLIKELDDLALHAPISGEIEETTILDPNSKHYQKHLQAQLFEKALLQKRIALQTEAQARYDREKKLAYGNGFRKENIPSRDLLLRLYKDATECPICFLFYPNNFNYTRCCVQPICSECFVQIKRLDPHPPHDEEEERNQNSGELVVPKDLISEPAICPFCAMPNFGITYTPPQDIKTGINGIPPCDYKRSTTKPSINTPGKDIGNDDSAVVETNDTLEVPVKKGARRHSLPSEHQSVISTDFIRPDWERKLNSARMKLARRSAAATAIHASSLLMDETGNGQVRSSRADSSADLEQKMIEQALRLSLLEEEERKSKQNIKS</sequence>
<name>A0AAV5QG39_9ASCO</name>
<evidence type="ECO:0000313" key="3">
    <source>
        <dbReference type="EMBL" id="GMM33380.1"/>
    </source>
</evidence>
<proteinExistence type="inferred from homology"/>
<dbReference type="PANTHER" id="PTHR31315">
    <property type="entry name" value="PROTEIN SIP5"/>
    <property type="match status" value="1"/>
</dbReference>
<dbReference type="InterPro" id="IPR039301">
    <property type="entry name" value="Sip5/DA2"/>
</dbReference>
<dbReference type="GO" id="GO:0005737">
    <property type="term" value="C:cytoplasm"/>
    <property type="evidence" value="ECO:0007669"/>
    <property type="project" value="TreeGrafter"/>
</dbReference>
<feature type="region of interest" description="Disordered" evidence="2">
    <location>
        <begin position="1"/>
        <end position="20"/>
    </location>
</feature>
<comment type="caution">
    <text evidence="3">The sequence shown here is derived from an EMBL/GenBank/DDBJ whole genome shotgun (WGS) entry which is preliminary data.</text>
</comment>
<dbReference type="PROSITE" id="PS50330">
    <property type="entry name" value="UIM"/>
    <property type="match status" value="1"/>
</dbReference>
<evidence type="ECO:0000313" key="4">
    <source>
        <dbReference type="Proteomes" id="UP001360560"/>
    </source>
</evidence>
<dbReference type="AlphaFoldDB" id="A0AAV5QG39"/>
<dbReference type="RefSeq" id="XP_064850380.1">
    <property type="nucleotide sequence ID" value="XM_064994308.1"/>
</dbReference>
<comment type="similarity">
    <text evidence="1">Belongs to the SIP5 family.</text>
</comment>
<dbReference type="InterPro" id="IPR003903">
    <property type="entry name" value="UIM_dom"/>
</dbReference>
<dbReference type="Proteomes" id="UP001360560">
    <property type="component" value="Unassembled WGS sequence"/>
</dbReference>
<evidence type="ECO:0000256" key="2">
    <source>
        <dbReference type="SAM" id="MobiDB-lite"/>
    </source>
</evidence>
<gene>
    <name evidence="3" type="ORF">DASC09_007050</name>
</gene>
<dbReference type="GeneID" id="90071359"/>